<keyword evidence="2" id="KW-0489">Methyltransferase</keyword>
<feature type="region of interest" description="Disordered" evidence="6">
    <location>
        <begin position="263"/>
        <end position="282"/>
    </location>
</feature>
<dbReference type="GO" id="GO:0009007">
    <property type="term" value="F:site-specific DNA-methyltransferase (adenine-specific) activity"/>
    <property type="evidence" value="ECO:0007669"/>
    <property type="project" value="UniProtKB-EC"/>
</dbReference>
<dbReference type="PROSITE" id="PS00092">
    <property type="entry name" value="N6_MTASE"/>
    <property type="match status" value="1"/>
</dbReference>
<dbReference type="EMBL" id="MN577571">
    <property type="protein sequence ID" value="QGT50700.1"/>
    <property type="molecule type" value="Genomic_DNA"/>
</dbReference>
<dbReference type="PRINTS" id="PR00505">
    <property type="entry name" value="D12N6MTFRASE"/>
</dbReference>
<accession>A0A650ELV2</accession>
<dbReference type="InterPro" id="IPR002052">
    <property type="entry name" value="DNA_methylase_N6_adenine_CS"/>
</dbReference>
<dbReference type="Gene3D" id="3.40.50.150">
    <property type="entry name" value="Vaccinia Virus protein VP39"/>
    <property type="match status" value="2"/>
</dbReference>
<reference evidence="7" key="1">
    <citation type="journal article" date="2020" name="J. ISSAAS">
        <title>Lactobacilli and other gastrointestinal microbiota of Peromyscus leucopus, reservoir host for agents of Lyme disease and other zoonoses in North America.</title>
        <authorList>
            <person name="Milovic A."/>
            <person name="Bassam K."/>
            <person name="Shao H."/>
            <person name="Chatzistamou I."/>
            <person name="Tufts D.M."/>
            <person name="Diuk-Wasser M."/>
            <person name="Barbour A.G."/>
        </authorList>
    </citation>
    <scope>NUCLEOTIDE SEQUENCE</scope>
    <source>
        <strain evidence="7">LL30</strain>
    </source>
</reference>
<evidence type="ECO:0000256" key="1">
    <source>
        <dbReference type="ARBA" id="ARBA00011900"/>
    </source>
</evidence>
<evidence type="ECO:0000313" key="7">
    <source>
        <dbReference type="EMBL" id="QGT50700.1"/>
    </source>
</evidence>
<dbReference type="EC" id="2.1.1.72" evidence="1"/>
<name>A0A650ELV2_9BACT</name>
<organism evidence="7">
    <name type="scientific">uncultured Elusimicrobia bacterium</name>
    <dbReference type="NCBI Taxonomy" id="699876"/>
    <lineage>
        <taxon>Bacteria</taxon>
        <taxon>Pseudomonadati</taxon>
        <taxon>Elusimicrobiota</taxon>
        <taxon>Elusimicrobia</taxon>
        <taxon>environmental samples</taxon>
    </lineage>
</organism>
<sequence length="372" mass="42099">MTSNQPNKYNNYMATTDIPITEGIKYAGSKLKLLPHILARVQALPGVQTVFDGFCGTTRVSQALARAGYTVTANDISAWSEVFAQCYLKADKPDSFYADIITRLNALPGKNGWFSAHYGGQEQDTKKPFRLKNMQKLDAVREEIDSLGLEWADKCVLLTSLILALDKVDSTLGHFTSYLARWSVRSKGDLTLKLPRRPPYNPANRVLNQDVFSAVQANHWDLAYFDPPYGSNNDKMPSSRVRYNAYYHFWTTVVKNDKPPLFGTAGRREDSRDSSSNPFEDFHTAPNGRFTALNAVDRLLQETNARYILFSYASCGRIPRQDLLDALCSHGELISADEMDYKQNIMADLTTTNEWSRPKRNKEYLFLIKKGT</sequence>
<dbReference type="GO" id="GO:0003676">
    <property type="term" value="F:nucleic acid binding"/>
    <property type="evidence" value="ECO:0007669"/>
    <property type="project" value="InterPro"/>
</dbReference>
<evidence type="ECO:0000256" key="6">
    <source>
        <dbReference type="SAM" id="MobiDB-lite"/>
    </source>
</evidence>
<dbReference type="InterPro" id="IPR012327">
    <property type="entry name" value="MeTrfase_D12"/>
</dbReference>
<dbReference type="Pfam" id="PF02086">
    <property type="entry name" value="MethyltransfD12"/>
    <property type="match status" value="1"/>
</dbReference>
<dbReference type="SUPFAM" id="SSF53335">
    <property type="entry name" value="S-adenosyl-L-methionine-dependent methyltransferases"/>
    <property type="match status" value="1"/>
</dbReference>
<evidence type="ECO:0000256" key="5">
    <source>
        <dbReference type="ARBA" id="ARBA00047942"/>
    </source>
</evidence>
<gene>
    <name evidence="7" type="ORF">Elusimicrob1349_1700</name>
</gene>
<dbReference type="AlphaFoldDB" id="A0A650ELV2"/>
<evidence type="ECO:0000256" key="3">
    <source>
        <dbReference type="ARBA" id="ARBA00022679"/>
    </source>
</evidence>
<proteinExistence type="predicted"/>
<dbReference type="GO" id="GO:0009307">
    <property type="term" value="P:DNA restriction-modification system"/>
    <property type="evidence" value="ECO:0007669"/>
    <property type="project" value="InterPro"/>
</dbReference>
<protein>
    <recommendedName>
        <fullName evidence="1">site-specific DNA-methyltransferase (adenine-specific)</fullName>
        <ecNumber evidence="1">2.1.1.72</ecNumber>
    </recommendedName>
</protein>
<dbReference type="InterPro" id="IPR029063">
    <property type="entry name" value="SAM-dependent_MTases_sf"/>
</dbReference>
<evidence type="ECO:0000256" key="4">
    <source>
        <dbReference type="ARBA" id="ARBA00022691"/>
    </source>
</evidence>
<keyword evidence="3" id="KW-0808">Transferase</keyword>
<keyword evidence="4" id="KW-0949">S-adenosyl-L-methionine</keyword>
<dbReference type="GO" id="GO:0032259">
    <property type="term" value="P:methylation"/>
    <property type="evidence" value="ECO:0007669"/>
    <property type="project" value="UniProtKB-KW"/>
</dbReference>
<comment type="catalytic activity">
    <reaction evidence="5">
        <text>a 2'-deoxyadenosine in DNA + S-adenosyl-L-methionine = an N(6)-methyl-2'-deoxyadenosine in DNA + S-adenosyl-L-homocysteine + H(+)</text>
        <dbReference type="Rhea" id="RHEA:15197"/>
        <dbReference type="Rhea" id="RHEA-COMP:12418"/>
        <dbReference type="Rhea" id="RHEA-COMP:12419"/>
        <dbReference type="ChEBI" id="CHEBI:15378"/>
        <dbReference type="ChEBI" id="CHEBI:57856"/>
        <dbReference type="ChEBI" id="CHEBI:59789"/>
        <dbReference type="ChEBI" id="CHEBI:90615"/>
        <dbReference type="ChEBI" id="CHEBI:90616"/>
        <dbReference type="EC" id="2.1.1.72"/>
    </reaction>
</comment>
<evidence type="ECO:0000256" key="2">
    <source>
        <dbReference type="ARBA" id="ARBA00022603"/>
    </source>
</evidence>